<evidence type="ECO:0000256" key="10">
    <source>
        <dbReference type="ARBA" id="ARBA00034089"/>
    </source>
</evidence>
<feature type="transmembrane region" description="Helical" evidence="11">
    <location>
        <begin position="62"/>
        <end position="82"/>
    </location>
</feature>
<evidence type="ECO:0000313" key="13">
    <source>
        <dbReference type="EMBL" id="ASW27056.1"/>
    </source>
</evidence>
<proteinExistence type="inferred from homology"/>
<dbReference type="EMBL" id="MF678601">
    <property type="protein sequence ID" value="ASW27056.1"/>
    <property type="molecule type" value="Genomic_DNA"/>
</dbReference>
<feature type="domain" description="Envelope glycoprotein N" evidence="12">
    <location>
        <begin position="15"/>
        <end position="93"/>
    </location>
</feature>
<accession>A0A286RUG0</accession>
<dbReference type="Proteomes" id="UP000297205">
    <property type="component" value="Segment"/>
</dbReference>
<protein>
    <submittedName>
        <fullName evidence="13">Envelope glycoprotein N</fullName>
    </submittedName>
</protein>
<evidence type="ECO:0000256" key="11">
    <source>
        <dbReference type="SAM" id="Phobius"/>
    </source>
</evidence>
<evidence type="ECO:0000313" key="14">
    <source>
        <dbReference type="Proteomes" id="UP000297205"/>
    </source>
</evidence>
<dbReference type="KEGG" id="vg:65099960"/>
<evidence type="ECO:0000256" key="1">
    <source>
        <dbReference type="ARBA" id="ARBA00022692"/>
    </source>
</evidence>
<keyword evidence="7 11" id="KW-1133">Transmembrane helix</keyword>
<keyword evidence="2" id="KW-0732">Signal</keyword>
<evidence type="ECO:0000256" key="3">
    <source>
        <dbReference type="ARBA" id="ARBA00022812"/>
    </source>
</evidence>
<evidence type="ECO:0000259" key="12">
    <source>
        <dbReference type="Pfam" id="PF05702"/>
    </source>
</evidence>
<dbReference type="RefSeq" id="YP_010084939.1">
    <property type="nucleotide sequence ID" value="NC_055166.1"/>
</dbReference>
<comment type="function">
    <text evidence="10">Envelope glycoprotein necessary for proper maturation of gM and modulation of its membrane fusion activity. Also plays a critical role in virion morphogenesis.</text>
</comment>
<keyword evidence="4" id="KW-0946">Virion</keyword>
<evidence type="ECO:0000256" key="4">
    <source>
        <dbReference type="ARBA" id="ARBA00022844"/>
    </source>
</evidence>
<evidence type="ECO:0000256" key="7">
    <source>
        <dbReference type="ARBA" id="ARBA00022989"/>
    </source>
</evidence>
<organism evidence="13">
    <name type="scientific">Beluga whale alphaherpesvirus 1</name>
    <dbReference type="NCBI Taxonomy" id="1434720"/>
    <lineage>
        <taxon>Viruses</taxon>
        <taxon>Duplodnaviria</taxon>
        <taxon>Heunggongvirae</taxon>
        <taxon>Peploviricota</taxon>
        <taxon>Herviviricetes</taxon>
        <taxon>Herpesvirales</taxon>
        <taxon>Orthoherpesviridae</taxon>
        <taxon>Alphaherpesvirinae</taxon>
        <taxon>Varicellovirus</taxon>
        <taxon>Varicellovirus monodontidalpha1</taxon>
        <taxon>Monodontid alphaherpesvirus 1</taxon>
    </lineage>
</organism>
<dbReference type="GeneID" id="65099960"/>
<evidence type="ECO:0000256" key="2">
    <source>
        <dbReference type="ARBA" id="ARBA00022729"/>
    </source>
</evidence>
<keyword evidence="1 11" id="KW-0812">Transmembrane</keyword>
<evidence type="ECO:0000256" key="5">
    <source>
        <dbReference type="ARBA" id="ARBA00022870"/>
    </source>
</evidence>
<keyword evidence="14" id="KW-1185">Reference proteome</keyword>
<dbReference type="InterPro" id="IPR034707">
    <property type="entry name" value="HSV_GN"/>
</dbReference>
<keyword evidence="8 11" id="KW-0472">Membrane</keyword>
<dbReference type="InterPro" id="IPR008647">
    <property type="entry name" value="GN_domain"/>
</dbReference>
<name>A0A286RUG0_9ALPH</name>
<keyword evidence="5" id="KW-1043">Host membrane</keyword>
<keyword evidence="3" id="KW-1040">Host Golgi apparatus</keyword>
<keyword evidence="9" id="KW-1015">Disulfide bond</keyword>
<dbReference type="Pfam" id="PF05702">
    <property type="entry name" value="Herpes_UL49_5"/>
    <property type="match status" value="1"/>
</dbReference>
<sequence length="105" mass="10925">MVMGPGPAAGPSALVVLLSIILRAAPVRGSPSKVPLAELSGRSFWSADCYARGVEVSTPSTAFVLFCVALTIVLAVTIAYAYRICFRMIGADIKPDLARAVAGRS</sequence>
<gene>
    <name evidence="13" type="primary">UL49A</name>
</gene>
<reference evidence="13" key="1">
    <citation type="submission" date="2017-08" db="EMBL/GenBank/DDBJ databases">
        <title>Genome sequence of an alphaherpesvirus from a beluga whale (Delphinapterus leucas).</title>
        <authorList>
            <person name="Davison A.J."/>
            <person name="Nielsen O."/>
            <person name="Subramaniam K."/>
            <person name="Jacob J.M."/>
            <person name="Romero C.H."/>
            <person name="Burek-Huntington K.A."/>
            <person name="Waltzek T.B."/>
        </authorList>
    </citation>
    <scope>NUCLEOTIDE SEQUENCE [LARGE SCALE GENOMIC DNA]</scope>
    <source>
        <strain evidence="13">LN3131-1</strain>
    </source>
</reference>
<keyword evidence="6 13" id="KW-0261">Viral envelope protein</keyword>
<dbReference type="GO" id="GO:0019031">
    <property type="term" value="C:viral envelope"/>
    <property type="evidence" value="ECO:0007669"/>
    <property type="project" value="UniProtKB-KW"/>
</dbReference>
<evidence type="ECO:0000256" key="6">
    <source>
        <dbReference type="ARBA" id="ARBA00022879"/>
    </source>
</evidence>
<evidence type="ECO:0000256" key="9">
    <source>
        <dbReference type="ARBA" id="ARBA00023157"/>
    </source>
</evidence>
<evidence type="ECO:0000256" key="8">
    <source>
        <dbReference type="ARBA" id="ARBA00023136"/>
    </source>
</evidence>
<dbReference type="HAMAP" id="MF_04037">
    <property type="entry name" value="HSV_GN"/>
    <property type="match status" value="1"/>
</dbReference>